<evidence type="ECO:0000256" key="1">
    <source>
        <dbReference type="SAM" id="MobiDB-lite"/>
    </source>
</evidence>
<gene>
    <name evidence="2" type="primary">Acey_s0251.g173</name>
    <name evidence="2" type="ORF">Y032_0251g173</name>
</gene>
<comment type="caution">
    <text evidence="2">The sequence shown here is derived from an EMBL/GenBank/DDBJ whole genome shotgun (WGS) entry which is preliminary data.</text>
</comment>
<feature type="region of interest" description="Disordered" evidence="1">
    <location>
        <begin position="1"/>
        <end position="34"/>
    </location>
</feature>
<reference evidence="3" key="1">
    <citation type="journal article" date="2015" name="Nat. Genet.">
        <title>The genome and transcriptome of the zoonotic hookworm Ancylostoma ceylanicum identify infection-specific gene families.</title>
        <authorList>
            <person name="Schwarz E.M."/>
            <person name="Hu Y."/>
            <person name="Antoshechkin I."/>
            <person name="Miller M.M."/>
            <person name="Sternberg P.W."/>
            <person name="Aroian R.V."/>
        </authorList>
    </citation>
    <scope>NUCLEOTIDE SEQUENCE</scope>
    <source>
        <strain evidence="3">HY135</strain>
    </source>
</reference>
<evidence type="ECO:0000313" key="3">
    <source>
        <dbReference type="Proteomes" id="UP000024635"/>
    </source>
</evidence>
<proteinExistence type="predicted"/>
<feature type="compositionally biased region" description="Basic and acidic residues" evidence="1">
    <location>
        <begin position="1"/>
        <end position="10"/>
    </location>
</feature>
<keyword evidence="3" id="KW-1185">Reference proteome</keyword>
<evidence type="ECO:0000313" key="2">
    <source>
        <dbReference type="EMBL" id="EYB88167.1"/>
    </source>
</evidence>
<protein>
    <submittedName>
        <fullName evidence="2">Uncharacterized protein</fullName>
    </submittedName>
</protein>
<name>A0A016SCS2_9BILA</name>
<dbReference type="EMBL" id="JARK01001587">
    <property type="protein sequence ID" value="EYB88167.1"/>
    <property type="molecule type" value="Genomic_DNA"/>
</dbReference>
<organism evidence="2 3">
    <name type="scientific">Ancylostoma ceylanicum</name>
    <dbReference type="NCBI Taxonomy" id="53326"/>
    <lineage>
        <taxon>Eukaryota</taxon>
        <taxon>Metazoa</taxon>
        <taxon>Ecdysozoa</taxon>
        <taxon>Nematoda</taxon>
        <taxon>Chromadorea</taxon>
        <taxon>Rhabditida</taxon>
        <taxon>Rhabditina</taxon>
        <taxon>Rhabditomorpha</taxon>
        <taxon>Strongyloidea</taxon>
        <taxon>Ancylostomatidae</taxon>
        <taxon>Ancylostomatinae</taxon>
        <taxon>Ancylostoma</taxon>
    </lineage>
</organism>
<dbReference type="Proteomes" id="UP000024635">
    <property type="component" value="Unassembled WGS sequence"/>
</dbReference>
<sequence length="80" mass="8899">MEDKIEKETRAVAAEPSQTGGRCGDQRSAVGEQENADWSGGLEVFCMGKGEMEELYGEITEKWIRIRHESVCTGCSDAQW</sequence>
<dbReference type="AlphaFoldDB" id="A0A016SCS2"/>
<accession>A0A016SCS2</accession>